<dbReference type="InterPro" id="IPR009000">
    <property type="entry name" value="Transl_B-barrel_sf"/>
</dbReference>
<dbReference type="PANTHER" id="PTHR11363">
    <property type="entry name" value="60S RIBOSOMAL PROTEIN L3-RELATED"/>
    <property type="match status" value="1"/>
</dbReference>
<reference evidence="5" key="3">
    <citation type="submission" date="2015-06" db="UniProtKB">
        <authorList>
            <consortium name="EnsemblMetazoa"/>
        </authorList>
    </citation>
    <scope>IDENTIFICATION</scope>
</reference>
<reference evidence="6" key="1">
    <citation type="submission" date="2012-12" db="EMBL/GenBank/DDBJ databases">
        <authorList>
            <person name="Hellsten U."/>
            <person name="Grimwood J."/>
            <person name="Chapman J.A."/>
            <person name="Shapiro H."/>
            <person name="Aerts A."/>
            <person name="Otillar R.P."/>
            <person name="Terry A.Y."/>
            <person name="Boore J.L."/>
            <person name="Simakov O."/>
            <person name="Marletaz F."/>
            <person name="Cho S.-J."/>
            <person name="Edsinger-Gonzales E."/>
            <person name="Havlak P."/>
            <person name="Kuo D.-H."/>
            <person name="Larsson T."/>
            <person name="Lv J."/>
            <person name="Arendt D."/>
            <person name="Savage R."/>
            <person name="Osoegawa K."/>
            <person name="de Jong P."/>
            <person name="Lindberg D.R."/>
            <person name="Seaver E.C."/>
            <person name="Weisblat D.A."/>
            <person name="Putnam N.H."/>
            <person name="Grigoriev I.V."/>
            <person name="Rokhsar D.S."/>
        </authorList>
    </citation>
    <scope>NUCLEOTIDE SEQUENCE</scope>
    <source>
        <strain evidence="6">I ESC-2004</strain>
    </source>
</reference>
<dbReference type="Gene3D" id="2.40.30.10">
    <property type="entry name" value="Translation factors"/>
    <property type="match status" value="1"/>
</dbReference>
<protein>
    <recommendedName>
        <fullName evidence="7">60S ribosomal protein L3</fullName>
    </recommendedName>
</protein>
<evidence type="ECO:0000313" key="5">
    <source>
        <dbReference type="EnsemblMetazoa" id="CapteP218970"/>
    </source>
</evidence>
<reference evidence="4 6" key="2">
    <citation type="journal article" date="2013" name="Nature">
        <title>Insights into bilaterian evolution from three spiralian genomes.</title>
        <authorList>
            <person name="Simakov O."/>
            <person name="Marletaz F."/>
            <person name="Cho S.J."/>
            <person name="Edsinger-Gonzales E."/>
            <person name="Havlak P."/>
            <person name="Hellsten U."/>
            <person name="Kuo D.H."/>
            <person name="Larsson T."/>
            <person name="Lv J."/>
            <person name="Arendt D."/>
            <person name="Savage R."/>
            <person name="Osoegawa K."/>
            <person name="de Jong P."/>
            <person name="Grimwood J."/>
            <person name="Chapman J.A."/>
            <person name="Shapiro H."/>
            <person name="Aerts A."/>
            <person name="Otillar R.P."/>
            <person name="Terry A.Y."/>
            <person name="Boore J.L."/>
            <person name="Grigoriev I.V."/>
            <person name="Lindberg D.R."/>
            <person name="Seaver E.C."/>
            <person name="Weisblat D.A."/>
            <person name="Putnam N.H."/>
            <person name="Rokhsar D.S."/>
        </authorList>
    </citation>
    <scope>NUCLEOTIDE SEQUENCE</scope>
    <source>
        <strain evidence="4 6">I ESC-2004</strain>
    </source>
</reference>
<dbReference type="InterPro" id="IPR045077">
    <property type="entry name" value="L3_arc_euk"/>
</dbReference>
<dbReference type="HOGENOM" id="CLU_161537_1_0_1"/>
<dbReference type="OrthoDB" id="1611972at2759"/>
<dbReference type="AlphaFoldDB" id="R7TQL7"/>
<name>R7TQL7_CAPTE</name>
<gene>
    <name evidence="4" type="ORF">CAPTEDRAFT_218970</name>
</gene>
<sequence>MGKGVHTENGKLIKNNGSTEYDVTEKTITPMGGFPHYGEVNQDFIMLGGCCMGPKKRVITLRKSLLTHTKRKALEKMNLKFIDTSSKFGHGRFQTHQEKRNFMGPLKKDRIKEELAAA</sequence>
<comment type="similarity">
    <text evidence="1">Belongs to the universal ribosomal protein uL3 family.</text>
</comment>
<dbReference type="EMBL" id="AMQN01029862">
    <property type="status" value="NOT_ANNOTATED_CDS"/>
    <property type="molecule type" value="Genomic_DNA"/>
</dbReference>
<dbReference type="Proteomes" id="UP000014760">
    <property type="component" value="Unassembled WGS sequence"/>
</dbReference>
<dbReference type="EMBL" id="KB309786">
    <property type="protein sequence ID" value="ELT93305.1"/>
    <property type="molecule type" value="Genomic_DNA"/>
</dbReference>
<keyword evidence="6" id="KW-1185">Reference proteome</keyword>
<organism evidence="4">
    <name type="scientific">Capitella teleta</name>
    <name type="common">Polychaete worm</name>
    <dbReference type="NCBI Taxonomy" id="283909"/>
    <lineage>
        <taxon>Eukaryota</taxon>
        <taxon>Metazoa</taxon>
        <taxon>Spiralia</taxon>
        <taxon>Lophotrochozoa</taxon>
        <taxon>Annelida</taxon>
        <taxon>Polychaeta</taxon>
        <taxon>Sedentaria</taxon>
        <taxon>Scolecida</taxon>
        <taxon>Capitellidae</taxon>
        <taxon>Capitella</taxon>
    </lineage>
</organism>
<evidence type="ECO:0000313" key="6">
    <source>
        <dbReference type="Proteomes" id="UP000014760"/>
    </source>
</evidence>
<evidence type="ECO:0000256" key="2">
    <source>
        <dbReference type="ARBA" id="ARBA00022980"/>
    </source>
</evidence>
<dbReference type="GO" id="GO:0022625">
    <property type="term" value="C:cytosolic large ribosomal subunit"/>
    <property type="evidence" value="ECO:0007669"/>
    <property type="project" value="TreeGrafter"/>
</dbReference>
<accession>R7TQL7</accession>
<dbReference type="SUPFAM" id="SSF50447">
    <property type="entry name" value="Translation proteins"/>
    <property type="match status" value="1"/>
</dbReference>
<dbReference type="GO" id="GO:0003735">
    <property type="term" value="F:structural constituent of ribosome"/>
    <property type="evidence" value="ECO:0007669"/>
    <property type="project" value="InterPro"/>
</dbReference>
<evidence type="ECO:0008006" key="7">
    <source>
        <dbReference type="Google" id="ProtNLM"/>
    </source>
</evidence>
<evidence type="ECO:0000313" key="4">
    <source>
        <dbReference type="EMBL" id="ELT93305.1"/>
    </source>
</evidence>
<keyword evidence="3" id="KW-0687">Ribonucleoprotein</keyword>
<dbReference type="EnsemblMetazoa" id="CapteT218970">
    <property type="protein sequence ID" value="CapteP218970"/>
    <property type="gene ID" value="CapteG218970"/>
</dbReference>
<dbReference type="FunFam" id="2.40.30.10:FF:000351">
    <property type="entry name" value="Ribosomal protein L3"/>
    <property type="match status" value="1"/>
</dbReference>
<dbReference type="InterPro" id="IPR000597">
    <property type="entry name" value="Ribosomal_uL3"/>
</dbReference>
<keyword evidence="2" id="KW-0689">Ribosomal protein</keyword>
<proteinExistence type="inferred from homology"/>
<dbReference type="GO" id="GO:0003723">
    <property type="term" value="F:RNA binding"/>
    <property type="evidence" value="ECO:0007669"/>
    <property type="project" value="TreeGrafter"/>
</dbReference>
<dbReference type="STRING" id="283909.R7TQL7"/>
<dbReference type="Pfam" id="PF00297">
    <property type="entry name" value="Ribosomal_L3"/>
    <property type="match status" value="1"/>
</dbReference>
<dbReference type="PANTHER" id="PTHR11363:SF5">
    <property type="entry name" value="LARGE RIBOSOMAL SUBUNIT PROTEIN UL3"/>
    <property type="match status" value="1"/>
</dbReference>
<dbReference type="GO" id="GO:0006412">
    <property type="term" value="P:translation"/>
    <property type="evidence" value="ECO:0007669"/>
    <property type="project" value="InterPro"/>
</dbReference>
<evidence type="ECO:0000256" key="1">
    <source>
        <dbReference type="ARBA" id="ARBA00006540"/>
    </source>
</evidence>
<evidence type="ECO:0000256" key="3">
    <source>
        <dbReference type="ARBA" id="ARBA00023274"/>
    </source>
</evidence>